<evidence type="ECO:0000313" key="2">
    <source>
        <dbReference type="EMBL" id="OHA14220.1"/>
    </source>
</evidence>
<evidence type="ECO:0000313" key="3">
    <source>
        <dbReference type="Proteomes" id="UP000177171"/>
    </source>
</evidence>
<feature type="compositionally biased region" description="Pro residues" evidence="1">
    <location>
        <begin position="183"/>
        <end position="193"/>
    </location>
</feature>
<dbReference type="Proteomes" id="UP000177171">
    <property type="component" value="Unassembled WGS sequence"/>
</dbReference>
<dbReference type="EMBL" id="MHQY01000013">
    <property type="protein sequence ID" value="OHA14220.1"/>
    <property type="molecule type" value="Genomic_DNA"/>
</dbReference>
<name>A0A1G2LRF1_9BACT</name>
<evidence type="ECO:0000256" key="1">
    <source>
        <dbReference type="SAM" id="MobiDB-lite"/>
    </source>
</evidence>
<sequence>MNDSQKEQLQQEVVRRYENLSDELKKAMMSVSSAEIIYEVGKKHDLNVEKIGVLAEEVGYIMLGMIPPSDFVSDLKNLLEIEENKANEIAQEINHKIFLPIREEMKKTYGTNFLEETITERQGTSDMRQGTPKTIVPPRPIPPAPSRVVGPSIPQRPQPPYQFGQGPAPFQTRPTTESGLGRPTPPPTPPGPATPTTFERPTPPPIPPLPAGQPVTEGDLSPRPMPPPIFSQPKEITQTEEIKQPQETRNMRQETNITPPGLPTKQPTTDNLQPPTLTKQPSGFEVESEKLDVGLPEVEEELKPKLLESLPKEKPLEARIAEKTPPKYHADPYRESVE</sequence>
<feature type="compositionally biased region" description="Basic and acidic residues" evidence="1">
    <location>
        <begin position="240"/>
        <end position="252"/>
    </location>
</feature>
<comment type="caution">
    <text evidence="2">The sequence shown here is derived from an EMBL/GenBank/DDBJ whole genome shotgun (WGS) entry which is preliminary data.</text>
</comment>
<protein>
    <submittedName>
        <fullName evidence="2">Uncharacterized protein</fullName>
    </submittedName>
</protein>
<reference evidence="2 3" key="1">
    <citation type="journal article" date="2016" name="Nat. Commun.">
        <title>Thousands of microbial genomes shed light on interconnected biogeochemical processes in an aquifer system.</title>
        <authorList>
            <person name="Anantharaman K."/>
            <person name="Brown C.T."/>
            <person name="Hug L.A."/>
            <person name="Sharon I."/>
            <person name="Castelle C.J."/>
            <person name="Probst A.J."/>
            <person name="Thomas B.C."/>
            <person name="Singh A."/>
            <person name="Wilkins M.J."/>
            <person name="Karaoz U."/>
            <person name="Brodie E.L."/>
            <person name="Williams K.H."/>
            <person name="Hubbard S.S."/>
            <person name="Banfield J.F."/>
        </authorList>
    </citation>
    <scope>NUCLEOTIDE SEQUENCE [LARGE SCALE GENOMIC DNA]</scope>
</reference>
<feature type="region of interest" description="Disordered" evidence="1">
    <location>
        <begin position="119"/>
        <end position="286"/>
    </location>
</feature>
<gene>
    <name evidence="2" type="ORF">A3G49_03205</name>
</gene>
<feature type="region of interest" description="Disordered" evidence="1">
    <location>
        <begin position="314"/>
        <end position="338"/>
    </location>
</feature>
<proteinExistence type="predicted"/>
<organism evidence="2 3">
    <name type="scientific">Candidatus Sungbacteria bacterium RIFCSPLOWO2_12_FULL_41_11</name>
    <dbReference type="NCBI Taxonomy" id="1802286"/>
    <lineage>
        <taxon>Bacteria</taxon>
        <taxon>Candidatus Sungiibacteriota</taxon>
    </lineage>
</organism>
<feature type="compositionally biased region" description="Polar residues" evidence="1">
    <location>
        <begin position="265"/>
        <end position="281"/>
    </location>
</feature>
<feature type="compositionally biased region" description="Pro residues" evidence="1">
    <location>
        <begin position="201"/>
        <end position="211"/>
    </location>
</feature>
<dbReference type="AlphaFoldDB" id="A0A1G2LRF1"/>
<feature type="compositionally biased region" description="Pro residues" evidence="1">
    <location>
        <begin position="135"/>
        <end position="145"/>
    </location>
</feature>
<accession>A0A1G2LRF1</accession>